<proteinExistence type="predicted"/>
<dbReference type="InterPro" id="IPR036514">
    <property type="entry name" value="SGNH_hydro_sf"/>
</dbReference>
<dbReference type="PANTHER" id="PTHR34407">
    <property type="entry name" value="EXPRESSED PROTEIN"/>
    <property type="match status" value="1"/>
</dbReference>
<evidence type="ECO:0000313" key="2">
    <source>
        <dbReference type="EMBL" id="CAD9356777.1"/>
    </source>
</evidence>
<dbReference type="Gene3D" id="3.40.50.1110">
    <property type="entry name" value="SGNH hydrolase"/>
    <property type="match status" value="1"/>
</dbReference>
<evidence type="ECO:0000256" key="1">
    <source>
        <dbReference type="SAM" id="SignalP"/>
    </source>
</evidence>
<sequence>MRYTDKQHLLLAVLPLLSITKILRDYEVTSSFDMNIGFKNNQQKAVDGTHEKKDLSLVVGKHEAELLCNKTNETVNAVRNQALLNETEALFWNQIGPLNFLTCEQLIRSLPTLRNRSNDTSGTNINGATIENMLTARDGSKFELQNLISLQRLAVKLTKLEEHSHHHLTVVVIGGSMTTGWVDLDKRNNENPYNIAFPRKLEQFMQQQWPASSVKVINIAAGGGDENTWLGRLDLVMELDPDVILVESAVNDQCDYDKQDERSAFVNQTSFSLLNLLMNFPQKPAVISVELFRTSLRNWRDANKHCRGRIQSTSDHECYYCPQWWKPQTWRENARKYNSVSHASYRDAVWPIQDHPPDNLCSKYWNGWSHPQLDVHALIASTIFFQFLVVMEKTNAFLQLSKQNEDTFVVSKAIDIPNNVCLDHISSYYARQEDPKDPFEDNIISEGDPTTHSNSSNNYEESCWSFRADVRKKYGWICEVDRNSTLLPLGGVSLHSNVTVGDGVQDHKYLHLSKKLHIGGDGKIIISRLVSYDDRMAMAQVWFTSSNNNGLDSHTNNSNSNIFQGDPVWNISSWHEDKTSIPQPYAIQLDALQLKESLQIQWPLAEGSDSSNSSNRNVDSSESSLTVEVTFNIKMLLGSSRSISRVDKFKLLGIVTC</sequence>
<dbReference type="EMBL" id="HBGN01038591">
    <property type="protein sequence ID" value="CAD9356777.1"/>
    <property type="molecule type" value="Transcribed_RNA"/>
</dbReference>
<dbReference type="PANTHER" id="PTHR34407:SF1">
    <property type="entry name" value="SGNH HYDROLASE-TYPE ESTERASE DOMAIN-CONTAINING PROTEIN"/>
    <property type="match status" value="1"/>
</dbReference>
<feature type="signal peptide" evidence="1">
    <location>
        <begin position="1"/>
        <end position="24"/>
    </location>
</feature>
<dbReference type="SUPFAM" id="SSF52266">
    <property type="entry name" value="SGNH hydrolase"/>
    <property type="match status" value="1"/>
</dbReference>
<reference evidence="2" key="1">
    <citation type="submission" date="2021-01" db="EMBL/GenBank/DDBJ databases">
        <authorList>
            <person name="Corre E."/>
            <person name="Pelletier E."/>
            <person name="Niang G."/>
            <person name="Scheremetjew M."/>
            <person name="Finn R."/>
            <person name="Kale V."/>
            <person name="Holt S."/>
            <person name="Cochrane G."/>
            <person name="Meng A."/>
            <person name="Brown T."/>
            <person name="Cohen L."/>
        </authorList>
    </citation>
    <scope>NUCLEOTIDE SEQUENCE</scope>
    <source>
        <strain evidence="2">Pop2</strain>
    </source>
</reference>
<dbReference type="AlphaFoldDB" id="A0A7S2A3S8"/>
<protein>
    <recommendedName>
        <fullName evidence="3">SGNH hydrolase-type esterase domain-containing protein</fullName>
    </recommendedName>
</protein>
<gene>
    <name evidence="2" type="ORF">DBRI1063_LOCUS24673</name>
</gene>
<organism evidence="2">
    <name type="scientific">Ditylum brightwellii</name>
    <dbReference type="NCBI Taxonomy" id="49249"/>
    <lineage>
        <taxon>Eukaryota</taxon>
        <taxon>Sar</taxon>
        <taxon>Stramenopiles</taxon>
        <taxon>Ochrophyta</taxon>
        <taxon>Bacillariophyta</taxon>
        <taxon>Mediophyceae</taxon>
        <taxon>Lithodesmiophycidae</taxon>
        <taxon>Lithodesmiales</taxon>
        <taxon>Lithodesmiaceae</taxon>
        <taxon>Ditylum</taxon>
    </lineage>
</organism>
<accession>A0A7S2A3S8</accession>
<dbReference type="CDD" id="cd00229">
    <property type="entry name" value="SGNH_hydrolase"/>
    <property type="match status" value="1"/>
</dbReference>
<evidence type="ECO:0008006" key="3">
    <source>
        <dbReference type="Google" id="ProtNLM"/>
    </source>
</evidence>
<feature type="chain" id="PRO_5031136682" description="SGNH hydrolase-type esterase domain-containing protein" evidence="1">
    <location>
        <begin position="25"/>
        <end position="657"/>
    </location>
</feature>
<name>A0A7S2A3S8_9STRA</name>
<keyword evidence="1" id="KW-0732">Signal</keyword>